<dbReference type="InterPro" id="IPR002293">
    <property type="entry name" value="AA/rel_permease1"/>
</dbReference>
<name>A0A652YLU3_NOCGL</name>
<dbReference type="GO" id="GO:0022857">
    <property type="term" value="F:transmembrane transporter activity"/>
    <property type="evidence" value="ECO:0007669"/>
    <property type="project" value="InterPro"/>
</dbReference>
<dbReference type="PIRSF" id="PIRSF006060">
    <property type="entry name" value="AA_transporter"/>
    <property type="match status" value="1"/>
</dbReference>
<keyword evidence="4" id="KW-1133">Transmembrane helix</keyword>
<accession>A0A652YLU3</accession>
<dbReference type="InterPro" id="IPR050367">
    <property type="entry name" value="APC_superfamily"/>
</dbReference>
<evidence type="ECO:0000256" key="3">
    <source>
        <dbReference type="ARBA" id="ARBA00022692"/>
    </source>
</evidence>
<organism evidence="6">
    <name type="scientific">Nocardia globerula</name>
    <dbReference type="NCBI Taxonomy" id="1818"/>
    <lineage>
        <taxon>Bacteria</taxon>
        <taxon>Bacillati</taxon>
        <taxon>Actinomycetota</taxon>
        <taxon>Actinomycetes</taxon>
        <taxon>Mycobacteriales</taxon>
        <taxon>Nocardiaceae</taxon>
        <taxon>Nocardia</taxon>
    </lineage>
</organism>
<comment type="subcellular location">
    <subcellularLocation>
        <location evidence="1">Cell membrane</location>
        <topology evidence="1">Multi-pass membrane protein</topology>
    </subcellularLocation>
</comment>
<evidence type="ECO:0000256" key="2">
    <source>
        <dbReference type="ARBA" id="ARBA00022475"/>
    </source>
</evidence>
<dbReference type="PANTHER" id="PTHR42770:SF11">
    <property type="entry name" value="INNER MEMBRANE TRANSPORT PROTEIN YBAT"/>
    <property type="match status" value="1"/>
</dbReference>
<dbReference type="Gene3D" id="1.20.1740.10">
    <property type="entry name" value="Amino acid/polyamine transporter I"/>
    <property type="match status" value="1"/>
</dbReference>
<evidence type="ECO:0000313" key="6">
    <source>
        <dbReference type="EMBL" id="TYQ02592.1"/>
    </source>
</evidence>
<dbReference type="PANTHER" id="PTHR42770">
    <property type="entry name" value="AMINO ACID TRANSPORTER-RELATED"/>
    <property type="match status" value="1"/>
</dbReference>
<dbReference type="AlphaFoldDB" id="A0A652YLU3"/>
<evidence type="ECO:0000256" key="4">
    <source>
        <dbReference type="ARBA" id="ARBA00022989"/>
    </source>
</evidence>
<protein>
    <submittedName>
        <fullName evidence="6">Amino acid/polyamine/organocation transporter (APC superfamily)</fullName>
    </submittedName>
</protein>
<comment type="caution">
    <text evidence="6">The sequence shown here is derived from an EMBL/GenBank/DDBJ whole genome shotgun (WGS) entry which is preliminary data.</text>
</comment>
<evidence type="ECO:0000256" key="1">
    <source>
        <dbReference type="ARBA" id="ARBA00004651"/>
    </source>
</evidence>
<reference evidence="6" key="1">
    <citation type="submission" date="2019-07" db="EMBL/GenBank/DDBJ databases">
        <title>Genomic Encyclopedia of Type Strains, Phase IV (KMG-IV): sequencing the most valuable type-strain genomes for metagenomic binning, comparative biology and taxonomic classification.</title>
        <authorList>
            <person name="Goeker M."/>
        </authorList>
    </citation>
    <scope>NUCLEOTIDE SEQUENCE</scope>
    <source>
        <strain evidence="6">DSM 44596</strain>
    </source>
</reference>
<dbReference type="EMBL" id="VNIQ01000006">
    <property type="protein sequence ID" value="TYQ02592.1"/>
    <property type="molecule type" value="Genomic_DNA"/>
</dbReference>
<gene>
    <name evidence="6" type="ORF">FNL38_106412</name>
</gene>
<sequence length="457" mass="47626">MQKRRASQSVNLNETEQSDKNGQRNILARAITGPLLFIFILGDVLGAGIYALVGVIAGEVGGAVWVPLLVALAMALLTATSYAELVTKYPRAGGAAVFAQRAFRKPLVSFLVGFSMLAAGVTSAAGLALAFSGDYLKAFVDVPTVPAALVFLLLVGLLNARGIKESMRANVVMTVVEVTGLVLVVVLACVVLGRGDGNLTRLVEFDDSRSPALGVLAAALLAYYSFVGFETSANVAEEVKNVSKVYPRALFGALVTAGVAYVLVGFSASVVLPADELAESSGPLLAVVSAADVGFPPRLFSLIALVAVANGALLTMIMASRLTYGMASEGLLPSSFAKVLPQRRTPWLAIVATTVVAMGLCLTGSLSALAETVVLLLLVVFISTNIAVLVLRRDVVKHSHFRAPTIFPILALLTCVALLTQQSAATWLRAAALLAVGIVLYALSHRATKNDTTSSNA</sequence>
<dbReference type="GO" id="GO:0005886">
    <property type="term" value="C:plasma membrane"/>
    <property type="evidence" value="ECO:0007669"/>
    <property type="project" value="UniProtKB-SubCell"/>
</dbReference>
<proteinExistence type="predicted"/>
<evidence type="ECO:0000256" key="5">
    <source>
        <dbReference type="ARBA" id="ARBA00023136"/>
    </source>
</evidence>
<keyword evidence="5" id="KW-0472">Membrane</keyword>
<keyword evidence="3" id="KW-0812">Transmembrane</keyword>
<dbReference type="Pfam" id="PF13520">
    <property type="entry name" value="AA_permease_2"/>
    <property type="match status" value="1"/>
</dbReference>
<keyword evidence="2" id="KW-1003">Cell membrane</keyword>